<feature type="compositionally biased region" description="Polar residues" evidence="1">
    <location>
        <begin position="135"/>
        <end position="155"/>
    </location>
</feature>
<dbReference type="CTD" id="9823787"/>
<proteinExistence type="predicted"/>
<dbReference type="Proteomes" id="UP000483820">
    <property type="component" value="Chromosome X"/>
</dbReference>
<feature type="compositionally biased region" description="Basic residues" evidence="1">
    <location>
        <begin position="87"/>
        <end position="100"/>
    </location>
</feature>
<sequence>MIRFKVTVARIRNIQPRSNHAYSTIIMATRPAPGKTPNKPVKARKTEAERLREGLDADWFTRTGRRAGYVDYTQFFGDTNTKEFNKRRPRRSATRSKNSKKTPSTAPNNSTQSVALPVVPTPNNSPPSSPIPPAQVSTTNQGTPSPQLSPVASRQDINVDFDQIRTVKEEEMNIEPIPTSSGSKRISQKEKDHIDVILKTISDTTLFTLLLRLAPLLDFLPSYRDEALGLSQMFGDRYWIPLLHHSFKTKAFLALQNLREAFVNGKYIPLEINGAWAMGCSMFDINNIFKLLVDQKLAEIFWKLNRRQNAAYSFPILDDISRRLQELNVVNTLPRSPHVLGLDKIAVSEFMEFTMVLALLKETIGQTLNEYAMSEARVDVVEPIPVKFVLDVRLIGEIETIQNRSKASIAAMKPEIAMDEDSKQDVK</sequence>
<reference evidence="2 3" key="1">
    <citation type="submission" date="2019-12" db="EMBL/GenBank/DDBJ databases">
        <title>Chromosome-level assembly of the Caenorhabditis remanei genome.</title>
        <authorList>
            <person name="Teterina A.A."/>
            <person name="Willis J.H."/>
            <person name="Phillips P.C."/>
        </authorList>
    </citation>
    <scope>NUCLEOTIDE SEQUENCE [LARGE SCALE GENOMIC DNA]</scope>
    <source>
        <strain evidence="2 3">PX506</strain>
        <tissue evidence="2">Whole organism</tissue>
    </source>
</reference>
<dbReference type="AlphaFoldDB" id="A0A6A5FUK2"/>
<feature type="region of interest" description="Disordered" evidence="1">
    <location>
        <begin position="81"/>
        <end position="155"/>
    </location>
</feature>
<comment type="caution">
    <text evidence="2">The sequence shown here is derived from an EMBL/GenBank/DDBJ whole genome shotgun (WGS) entry which is preliminary data.</text>
</comment>
<feature type="compositionally biased region" description="Pro residues" evidence="1">
    <location>
        <begin position="119"/>
        <end position="133"/>
    </location>
</feature>
<gene>
    <name evidence="2" type="ORF">GCK72_022512</name>
</gene>
<organism evidence="2 3">
    <name type="scientific">Caenorhabditis remanei</name>
    <name type="common">Caenorhabditis vulgaris</name>
    <dbReference type="NCBI Taxonomy" id="31234"/>
    <lineage>
        <taxon>Eukaryota</taxon>
        <taxon>Metazoa</taxon>
        <taxon>Ecdysozoa</taxon>
        <taxon>Nematoda</taxon>
        <taxon>Chromadorea</taxon>
        <taxon>Rhabditida</taxon>
        <taxon>Rhabditina</taxon>
        <taxon>Rhabditomorpha</taxon>
        <taxon>Rhabditoidea</taxon>
        <taxon>Rhabditidae</taxon>
        <taxon>Peloderinae</taxon>
        <taxon>Caenorhabditis</taxon>
    </lineage>
</organism>
<name>A0A6A5FUK2_CAERE</name>
<evidence type="ECO:0000313" key="2">
    <source>
        <dbReference type="EMBL" id="KAF1746061.1"/>
    </source>
</evidence>
<dbReference type="EMBL" id="WUAV01000006">
    <property type="protein sequence ID" value="KAF1746061.1"/>
    <property type="molecule type" value="Genomic_DNA"/>
</dbReference>
<dbReference type="RefSeq" id="XP_003096522.2">
    <property type="nucleotide sequence ID" value="XM_003096474.2"/>
</dbReference>
<accession>A0A6A5FUK2</accession>
<feature type="compositionally biased region" description="Polar residues" evidence="1">
    <location>
        <begin position="101"/>
        <end position="114"/>
    </location>
</feature>
<dbReference type="GeneID" id="9823787"/>
<protein>
    <submittedName>
        <fullName evidence="2">Uncharacterized protein</fullName>
    </submittedName>
</protein>
<evidence type="ECO:0000313" key="3">
    <source>
        <dbReference type="Proteomes" id="UP000483820"/>
    </source>
</evidence>
<evidence type="ECO:0000256" key="1">
    <source>
        <dbReference type="SAM" id="MobiDB-lite"/>
    </source>
</evidence>
<dbReference type="KEGG" id="crq:GCK72_022512"/>